<feature type="transmembrane region" description="Helical" evidence="1">
    <location>
        <begin position="67"/>
        <end position="86"/>
    </location>
</feature>
<name>A0A1M5CNG7_9FIRM</name>
<evidence type="ECO:0000256" key="1">
    <source>
        <dbReference type="SAM" id="Phobius"/>
    </source>
</evidence>
<feature type="transmembrane region" description="Helical" evidence="1">
    <location>
        <begin position="93"/>
        <end position="113"/>
    </location>
</feature>
<gene>
    <name evidence="2" type="ORF">SAMN02745133_02972</name>
</gene>
<keyword evidence="1" id="KW-1133">Transmembrane helix</keyword>
<sequence>MKRLNPITIIFMITFIALTCFTGITLAAESTSTMPDISTGLPIVTSEQFTAKASRIVAAVYKDAREISPMLTLAVITVCGILSIFFQKARQMILWAVVGMLLILWGPQLISLVQNYASK</sequence>
<evidence type="ECO:0000313" key="2">
    <source>
        <dbReference type="EMBL" id="SHF55952.1"/>
    </source>
</evidence>
<dbReference type="RefSeq" id="WP_073240139.1">
    <property type="nucleotide sequence ID" value="NZ_FQUY01000034.1"/>
</dbReference>
<dbReference type="STRING" id="1121429.SAMN02745133_02972"/>
<dbReference type="EMBL" id="FQUY01000034">
    <property type="protein sequence ID" value="SHF55952.1"/>
    <property type="molecule type" value="Genomic_DNA"/>
</dbReference>
<evidence type="ECO:0008006" key="4">
    <source>
        <dbReference type="Google" id="ProtNLM"/>
    </source>
</evidence>
<organism evidence="2 3">
    <name type="scientific">Desulforamulus putei DSM 12395</name>
    <dbReference type="NCBI Taxonomy" id="1121429"/>
    <lineage>
        <taxon>Bacteria</taxon>
        <taxon>Bacillati</taxon>
        <taxon>Bacillota</taxon>
        <taxon>Clostridia</taxon>
        <taxon>Eubacteriales</taxon>
        <taxon>Peptococcaceae</taxon>
        <taxon>Desulforamulus</taxon>
    </lineage>
</organism>
<protein>
    <recommendedName>
        <fullName evidence="4">TrbC/VIRB2 family protein</fullName>
    </recommendedName>
</protein>
<dbReference type="OrthoDB" id="9880303at2"/>
<dbReference type="Proteomes" id="UP000184148">
    <property type="component" value="Unassembled WGS sequence"/>
</dbReference>
<accession>A0A1M5CNG7</accession>
<feature type="transmembrane region" description="Helical" evidence="1">
    <location>
        <begin position="7"/>
        <end position="28"/>
    </location>
</feature>
<keyword evidence="1" id="KW-0812">Transmembrane</keyword>
<reference evidence="3" key="1">
    <citation type="submission" date="2016-11" db="EMBL/GenBank/DDBJ databases">
        <authorList>
            <person name="Varghese N."/>
            <person name="Submissions S."/>
        </authorList>
    </citation>
    <scope>NUCLEOTIDE SEQUENCE [LARGE SCALE GENOMIC DNA]</scope>
    <source>
        <strain evidence="3">DSM 12395</strain>
    </source>
</reference>
<dbReference type="AlphaFoldDB" id="A0A1M5CNG7"/>
<proteinExistence type="predicted"/>
<keyword evidence="3" id="KW-1185">Reference proteome</keyword>
<evidence type="ECO:0000313" key="3">
    <source>
        <dbReference type="Proteomes" id="UP000184148"/>
    </source>
</evidence>
<keyword evidence="1" id="KW-0472">Membrane</keyword>